<organism evidence="1 2">
    <name type="scientific">Paraglomus brasilianum</name>
    <dbReference type="NCBI Taxonomy" id="144538"/>
    <lineage>
        <taxon>Eukaryota</taxon>
        <taxon>Fungi</taxon>
        <taxon>Fungi incertae sedis</taxon>
        <taxon>Mucoromycota</taxon>
        <taxon>Glomeromycotina</taxon>
        <taxon>Glomeromycetes</taxon>
        <taxon>Paraglomerales</taxon>
        <taxon>Paraglomeraceae</taxon>
        <taxon>Paraglomus</taxon>
    </lineage>
</organism>
<keyword evidence="2" id="KW-1185">Reference proteome</keyword>
<accession>A0A9N9EI57</accession>
<evidence type="ECO:0000313" key="1">
    <source>
        <dbReference type="EMBL" id="CAG8676099.1"/>
    </source>
</evidence>
<proteinExistence type="predicted"/>
<protein>
    <submittedName>
        <fullName evidence="1">603_t:CDS:1</fullName>
    </submittedName>
</protein>
<name>A0A9N9EI57_9GLOM</name>
<dbReference type="EMBL" id="CAJVPI010005882">
    <property type="protein sequence ID" value="CAG8676099.1"/>
    <property type="molecule type" value="Genomic_DNA"/>
</dbReference>
<dbReference type="AlphaFoldDB" id="A0A9N9EI57"/>
<gene>
    <name evidence="1" type="ORF">PBRASI_LOCUS11555</name>
</gene>
<comment type="caution">
    <text evidence="1">The sequence shown here is derived from an EMBL/GenBank/DDBJ whole genome shotgun (WGS) entry which is preliminary data.</text>
</comment>
<reference evidence="1" key="1">
    <citation type="submission" date="2021-06" db="EMBL/GenBank/DDBJ databases">
        <authorList>
            <person name="Kallberg Y."/>
            <person name="Tangrot J."/>
            <person name="Rosling A."/>
        </authorList>
    </citation>
    <scope>NUCLEOTIDE SEQUENCE</scope>
    <source>
        <strain evidence="1">BR232B</strain>
    </source>
</reference>
<feature type="non-terminal residue" evidence="1">
    <location>
        <position position="52"/>
    </location>
</feature>
<dbReference type="Proteomes" id="UP000789739">
    <property type="component" value="Unassembled WGS sequence"/>
</dbReference>
<feature type="non-terminal residue" evidence="1">
    <location>
        <position position="1"/>
    </location>
</feature>
<sequence length="52" mass="6188">DKPQPKKKRFMVTKEDVLKALATYKDSKLCIYNSYSDEAEMKDEKDLVDRFK</sequence>
<evidence type="ECO:0000313" key="2">
    <source>
        <dbReference type="Proteomes" id="UP000789739"/>
    </source>
</evidence>